<reference evidence="2 3" key="1">
    <citation type="submission" date="2020-08" db="EMBL/GenBank/DDBJ databases">
        <title>Genomic Encyclopedia of Type Strains, Phase IV (KMG-IV): sequencing the most valuable type-strain genomes for metagenomic binning, comparative biology and taxonomic classification.</title>
        <authorList>
            <person name="Goeker M."/>
        </authorList>
    </citation>
    <scope>NUCLEOTIDE SEQUENCE [LARGE SCALE GENOMIC DNA]</scope>
    <source>
        <strain evidence="2 3">DSM 28570</strain>
    </source>
</reference>
<evidence type="ECO:0000313" key="3">
    <source>
        <dbReference type="Proteomes" id="UP000539642"/>
    </source>
</evidence>
<comment type="caution">
    <text evidence="2">The sequence shown here is derived from an EMBL/GenBank/DDBJ whole genome shotgun (WGS) entry which is preliminary data.</text>
</comment>
<dbReference type="InterPro" id="IPR001455">
    <property type="entry name" value="TusA-like"/>
</dbReference>
<dbReference type="RefSeq" id="WP_275888808.1">
    <property type="nucleotide sequence ID" value="NZ_JACHEO010000002.1"/>
</dbReference>
<gene>
    <name evidence="2" type="ORF">HNQ81_000751</name>
</gene>
<dbReference type="NCBIfam" id="TIGR03527">
    <property type="entry name" value="selenium_YedF"/>
    <property type="match status" value="1"/>
</dbReference>
<proteinExistence type="predicted"/>
<dbReference type="Proteomes" id="UP000539642">
    <property type="component" value="Unassembled WGS sequence"/>
</dbReference>
<dbReference type="InterPro" id="IPR027396">
    <property type="entry name" value="DsrEFH-like"/>
</dbReference>
<protein>
    <submittedName>
        <fullName evidence="2">Selenium metabolism protein YedF</fullName>
    </submittedName>
</protein>
<evidence type="ECO:0000313" key="2">
    <source>
        <dbReference type="EMBL" id="MBB5347041.1"/>
    </source>
</evidence>
<dbReference type="InterPro" id="IPR019870">
    <property type="entry name" value="Se_metab_YedF"/>
</dbReference>
<keyword evidence="3" id="KW-1185">Reference proteome</keyword>
<sequence length="206" mass="22414">MEMARTLDARGLACPAPVLMVKDAIEKEDLLELTVMVDNEASLENVTRFCESRQYAVTSTSQGDGYVLAAHREQNAPTITGKDDAGTDSPPVTRPKTFIMVAGDKLGSGDDELGRKLMLSFIKTVKEMEDDLWRLVFVNNGVKLTIDTSPVLADLQAYEQAGLVILVCGTCLTHFDLMEAKKVGQTTNMLDIVTAMQLADKVISIG</sequence>
<dbReference type="Pfam" id="PF01206">
    <property type="entry name" value="TusA"/>
    <property type="match status" value="1"/>
</dbReference>
<dbReference type="SUPFAM" id="SSF75169">
    <property type="entry name" value="DsrEFH-like"/>
    <property type="match status" value="1"/>
</dbReference>
<feature type="domain" description="UPF0033" evidence="1">
    <location>
        <begin position="5"/>
        <end position="67"/>
    </location>
</feature>
<evidence type="ECO:0000259" key="1">
    <source>
        <dbReference type="Pfam" id="PF01206"/>
    </source>
</evidence>
<dbReference type="SUPFAM" id="SSF64307">
    <property type="entry name" value="SirA-like"/>
    <property type="match status" value="1"/>
</dbReference>
<dbReference type="Gene3D" id="3.30.110.40">
    <property type="entry name" value="TusA-like domain"/>
    <property type="match status" value="1"/>
</dbReference>
<accession>A0A840V1I7</accession>
<dbReference type="AlphaFoldDB" id="A0A840V1I7"/>
<organism evidence="2 3">
    <name type="scientific">Desulfoprunum benzoelyticum</name>
    <dbReference type="NCBI Taxonomy" id="1506996"/>
    <lineage>
        <taxon>Bacteria</taxon>
        <taxon>Pseudomonadati</taxon>
        <taxon>Thermodesulfobacteriota</taxon>
        <taxon>Desulfobulbia</taxon>
        <taxon>Desulfobulbales</taxon>
        <taxon>Desulfobulbaceae</taxon>
        <taxon>Desulfoprunum</taxon>
    </lineage>
</organism>
<dbReference type="EMBL" id="JACHEO010000002">
    <property type="protein sequence ID" value="MBB5347041.1"/>
    <property type="molecule type" value="Genomic_DNA"/>
</dbReference>
<dbReference type="CDD" id="cd03421">
    <property type="entry name" value="SirA_like_N"/>
    <property type="match status" value="1"/>
</dbReference>
<dbReference type="InterPro" id="IPR036868">
    <property type="entry name" value="TusA-like_sf"/>
</dbReference>
<name>A0A840V1I7_9BACT</name>